<dbReference type="PANTHER" id="PTHR38118:SF4">
    <property type="match status" value="1"/>
</dbReference>
<feature type="domain" description="DUF7707" evidence="3">
    <location>
        <begin position="28"/>
        <end position="124"/>
    </location>
</feature>
<evidence type="ECO:0000259" key="3">
    <source>
        <dbReference type="Pfam" id="PF24808"/>
    </source>
</evidence>
<dbReference type="EMBL" id="KV878588">
    <property type="protein sequence ID" value="OJJ57782.1"/>
    <property type="molecule type" value="Genomic_DNA"/>
</dbReference>
<gene>
    <name evidence="4" type="ORF">ASPSYDRAFT_59233</name>
</gene>
<dbReference type="GeneID" id="63765739"/>
<organism evidence="4 5">
    <name type="scientific">Aspergillus sydowii CBS 593.65</name>
    <dbReference type="NCBI Taxonomy" id="1036612"/>
    <lineage>
        <taxon>Eukaryota</taxon>
        <taxon>Fungi</taxon>
        <taxon>Dikarya</taxon>
        <taxon>Ascomycota</taxon>
        <taxon>Pezizomycotina</taxon>
        <taxon>Eurotiomycetes</taxon>
        <taxon>Eurotiomycetidae</taxon>
        <taxon>Eurotiales</taxon>
        <taxon>Aspergillaceae</taxon>
        <taxon>Aspergillus</taxon>
        <taxon>Aspergillus subgen. Nidulantes</taxon>
    </lineage>
</organism>
<feature type="compositionally biased region" description="Low complexity" evidence="1">
    <location>
        <begin position="157"/>
        <end position="171"/>
    </location>
</feature>
<dbReference type="VEuPathDB" id="FungiDB:ASPSYDRAFT_59233"/>
<evidence type="ECO:0000256" key="1">
    <source>
        <dbReference type="SAM" id="MobiDB-lite"/>
    </source>
</evidence>
<dbReference type="OrthoDB" id="2121879at2759"/>
<keyword evidence="2" id="KW-0732">Signal</keyword>
<evidence type="ECO:0000313" key="5">
    <source>
        <dbReference type="Proteomes" id="UP000184356"/>
    </source>
</evidence>
<feature type="region of interest" description="Disordered" evidence="1">
    <location>
        <begin position="120"/>
        <end position="172"/>
    </location>
</feature>
<dbReference type="RefSeq" id="XP_040701588.1">
    <property type="nucleotide sequence ID" value="XM_040849666.1"/>
</dbReference>
<evidence type="ECO:0000256" key="2">
    <source>
        <dbReference type="SAM" id="SignalP"/>
    </source>
</evidence>
<sequence>MICTKIFLSLGLVAPILAQSNYTFPDGFDLNQVESTTKSGWCRGQLNNCPPVCGGSAKVNRCDSETLEFTCTCSNGTEARVEDYQGTIPFYVCEANYEQCISHSSTQDGDDKCIAGKEECGSKNASAPTTTSSSPTSSTTLSSETSSSPNGDQSGNDATATDSSDSSTPTDGAMSLMQNCGLAGFATVVVAAFTLL</sequence>
<name>A0A1L9TED0_9EURO</name>
<dbReference type="InterPro" id="IPR056124">
    <property type="entry name" value="DUF7707"/>
</dbReference>
<evidence type="ECO:0000313" key="4">
    <source>
        <dbReference type="EMBL" id="OJJ57782.1"/>
    </source>
</evidence>
<dbReference type="Pfam" id="PF24808">
    <property type="entry name" value="DUF7707"/>
    <property type="match status" value="1"/>
</dbReference>
<accession>A0A1L9TED0</accession>
<dbReference type="Proteomes" id="UP000184356">
    <property type="component" value="Unassembled WGS sequence"/>
</dbReference>
<proteinExistence type="predicted"/>
<protein>
    <recommendedName>
        <fullName evidence="3">DUF7707 domain-containing protein</fullName>
    </recommendedName>
</protein>
<dbReference type="AlphaFoldDB" id="A0A1L9TED0"/>
<dbReference type="PANTHER" id="PTHR38118">
    <property type="entry name" value="ANCHORED CELL WALL PROTEIN 11-RELATED"/>
    <property type="match status" value="1"/>
</dbReference>
<feature type="signal peptide" evidence="2">
    <location>
        <begin position="1"/>
        <end position="18"/>
    </location>
</feature>
<feature type="chain" id="PRO_5012137653" description="DUF7707 domain-containing protein" evidence="2">
    <location>
        <begin position="19"/>
        <end position="196"/>
    </location>
</feature>
<feature type="compositionally biased region" description="Low complexity" evidence="1">
    <location>
        <begin position="126"/>
        <end position="149"/>
    </location>
</feature>
<reference evidence="5" key="1">
    <citation type="journal article" date="2017" name="Genome Biol.">
        <title>Comparative genomics reveals high biological diversity and specific adaptations in the industrially and medically important fungal genus Aspergillus.</title>
        <authorList>
            <person name="de Vries R.P."/>
            <person name="Riley R."/>
            <person name="Wiebenga A."/>
            <person name="Aguilar-Osorio G."/>
            <person name="Amillis S."/>
            <person name="Uchima C.A."/>
            <person name="Anderluh G."/>
            <person name="Asadollahi M."/>
            <person name="Askin M."/>
            <person name="Barry K."/>
            <person name="Battaglia E."/>
            <person name="Bayram O."/>
            <person name="Benocci T."/>
            <person name="Braus-Stromeyer S.A."/>
            <person name="Caldana C."/>
            <person name="Canovas D."/>
            <person name="Cerqueira G.C."/>
            <person name="Chen F."/>
            <person name="Chen W."/>
            <person name="Choi C."/>
            <person name="Clum A."/>
            <person name="Dos Santos R.A."/>
            <person name="Damasio A.R."/>
            <person name="Diallinas G."/>
            <person name="Emri T."/>
            <person name="Fekete E."/>
            <person name="Flipphi M."/>
            <person name="Freyberg S."/>
            <person name="Gallo A."/>
            <person name="Gournas C."/>
            <person name="Habgood R."/>
            <person name="Hainaut M."/>
            <person name="Harispe M.L."/>
            <person name="Henrissat B."/>
            <person name="Hilden K.S."/>
            <person name="Hope R."/>
            <person name="Hossain A."/>
            <person name="Karabika E."/>
            <person name="Karaffa L."/>
            <person name="Karanyi Z."/>
            <person name="Krasevec N."/>
            <person name="Kuo A."/>
            <person name="Kusch H."/>
            <person name="LaButti K."/>
            <person name="Lagendijk E.L."/>
            <person name="Lapidus A."/>
            <person name="Levasseur A."/>
            <person name="Lindquist E."/>
            <person name="Lipzen A."/>
            <person name="Logrieco A.F."/>
            <person name="MacCabe A."/>
            <person name="Maekelae M.R."/>
            <person name="Malavazi I."/>
            <person name="Melin P."/>
            <person name="Meyer V."/>
            <person name="Mielnichuk N."/>
            <person name="Miskei M."/>
            <person name="Molnar A.P."/>
            <person name="Mule G."/>
            <person name="Ngan C.Y."/>
            <person name="Orejas M."/>
            <person name="Orosz E."/>
            <person name="Ouedraogo J.P."/>
            <person name="Overkamp K.M."/>
            <person name="Park H.-S."/>
            <person name="Perrone G."/>
            <person name="Piumi F."/>
            <person name="Punt P.J."/>
            <person name="Ram A.F."/>
            <person name="Ramon A."/>
            <person name="Rauscher S."/>
            <person name="Record E."/>
            <person name="Riano-Pachon D.M."/>
            <person name="Robert V."/>
            <person name="Roehrig J."/>
            <person name="Ruller R."/>
            <person name="Salamov A."/>
            <person name="Salih N.S."/>
            <person name="Samson R.A."/>
            <person name="Sandor E."/>
            <person name="Sanguinetti M."/>
            <person name="Schuetze T."/>
            <person name="Sepcic K."/>
            <person name="Shelest E."/>
            <person name="Sherlock G."/>
            <person name="Sophianopoulou V."/>
            <person name="Squina F.M."/>
            <person name="Sun H."/>
            <person name="Susca A."/>
            <person name="Todd R.B."/>
            <person name="Tsang A."/>
            <person name="Unkles S.E."/>
            <person name="van de Wiele N."/>
            <person name="van Rossen-Uffink D."/>
            <person name="Oliveira J.V."/>
            <person name="Vesth T.C."/>
            <person name="Visser J."/>
            <person name="Yu J.-H."/>
            <person name="Zhou M."/>
            <person name="Andersen M.R."/>
            <person name="Archer D.B."/>
            <person name="Baker S.E."/>
            <person name="Benoit I."/>
            <person name="Brakhage A.A."/>
            <person name="Braus G.H."/>
            <person name="Fischer R."/>
            <person name="Frisvad J.C."/>
            <person name="Goldman G.H."/>
            <person name="Houbraken J."/>
            <person name="Oakley B."/>
            <person name="Pocsi I."/>
            <person name="Scazzocchio C."/>
            <person name="Seiboth B."/>
            <person name="vanKuyk P.A."/>
            <person name="Wortman J."/>
            <person name="Dyer P.S."/>
            <person name="Grigoriev I.V."/>
        </authorList>
    </citation>
    <scope>NUCLEOTIDE SEQUENCE [LARGE SCALE GENOMIC DNA]</scope>
    <source>
        <strain evidence="5">CBS 593.65</strain>
    </source>
</reference>
<keyword evidence="5" id="KW-1185">Reference proteome</keyword>
<dbReference type="STRING" id="1036612.A0A1L9TED0"/>